<reference evidence="3" key="1">
    <citation type="submission" date="2015-10" db="EMBL/GenBank/DDBJ databases">
        <authorList>
            <person name="Gilbert D.G."/>
        </authorList>
    </citation>
    <scope>NUCLEOTIDE SEQUENCE</scope>
</reference>
<name>A0A170PSP3_9ZZZZ</name>
<organism evidence="3">
    <name type="scientific">hydrothermal vent metagenome</name>
    <dbReference type="NCBI Taxonomy" id="652676"/>
    <lineage>
        <taxon>unclassified sequences</taxon>
        <taxon>metagenomes</taxon>
        <taxon>ecological metagenomes</taxon>
    </lineage>
</organism>
<dbReference type="Gene3D" id="3.40.50.1860">
    <property type="match status" value="2"/>
</dbReference>
<dbReference type="InterPro" id="IPR018187">
    <property type="entry name" value="Asp/Glu_racemase_AS_1"/>
</dbReference>
<dbReference type="GO" id="GO:0047689">
    <property type="term" value="F:aspartate racemase activity"/>
    <property type="evidence" value="ECO:0007669"/>
    <property type="project" value="UniProtKB-EC"/>
</dbReference>
<dbReference type="PROSITE" id="PS00923">
    <property type="entry name" value="ASP_GLU_RACEMASE_1"/>
    <property type="match status" value="1"/>
</dbReference>
<dbReference type="SUPFAM" id="SSF53681">
    <property type="entry name" value="Aspartate/glutamate racemase"/>
    <property type="match status" value="2"/>
</dbReference>
<dbReference type="Pfam" id="PF01177">
    <property type="entry name" value="Asp_Glu_race"/>
    <property type="match status" value="1"/>
</dbReference>
<dbReference type="NCBIfam" id="TIGR00035">
    <property type="entry name" value="asp_race"/>
    <property type="match status" value="1"/>
</dbReference>
<evidence type="ECO:0000256" key="2">
    <source>
        <dbReference type="ARBA" id="ARBA00023235"/>
    </source>
</evidence>
<evidence type="ECO:0000256" key="1">
    <source>
        <dbReference type="ARBA" id="ARBA00007847"/>
    </source>
</evidence>
<dbReference type="EC" id="5.1.1.13" evidence="3"/>
<protein>
    <submittedName>
        <fullName evidence="3">Aspartate racemase</fullName>
        <ecNumber evidence="3">5.1.1.13</ecNumber>
    </submittedName>
</protein>
<dbReference type="PANTHER" id="PTHR21198:SF7">
    <property type="entry name" value="ASPARTATE-GLUTAMATE RACEMASE FAMILY"/>
    <property type="match status" value="1"/>
</dbReference>
<keyword evidence="2 3" id="KW-0413">Isomerase</keyword>
<dbReference type="PANTHER" id="PTHR21198">
    <property type="entry name" value="GLUTAMATE RACEMASE"/>
    <property type="match status" value="1"/>
</dbReference>
<evidence type="ECO:0000313" key="3">
    <source>
        <dbReference type="EMBL" id="CUS55356.1"/>
    </source>
</evidence>
<proteinExistence type="inferred from homology"/>
<accession>A0A170PSP3</accession>
<dbReference type="InterPro" id="IPR004380">
    <property type="entry name" value="Asp_race"/>
</dbReference>
<gene>
    <name evidence="3" type="ORF">MGWOODY_XGa1580</name>
</gene>
<dbReference type="EMBL" id="CZRL01000135">
    <property type="protein sequence ID" value="CUS55356.1"/>
    <property type="molecule type" value="Genomic_DNA"/>
</dbReference>
<comment type="similarity">
    <text evidence="1">Belongs to the aspartate/glutamate racemases family.</text>
</comment>
<dbReference type="InterPro" id="IPR001920">
    <property type="entry name" value="Asp/Glu_race"/>
</dbReference>
<dbReference type="AlphaFoldDB" id="A0A170PSP3"/>
<dbReference type="InterPro" id="IPR015942">
    <property type="entry name" value="Asp/Glu/hydantoin_racemase"/>
</dbReference>
<sequence length="250" mass="26191">MSANDHPVVGIIGGMGPDATVDLMQRVICATPAKDDADHIHLLVDNNPKVPSRIAALVEGHGESPAPVLVQMAQNLERAGADLLAIPCNTAHAYLDPIRSAVAIPVLDMIQMTADRLAELSSQPETVGIIASSAVLKAELYGKALEAHGLHVVLPTVADQDAVMALIKKVKSRQVSMADHQRFSDIANCLVESGAQAIAVACTDLSVMGQDGLISDVPLIDALDVLTEAIVTGVEQLVQSPVRDSIQGVQ</sequence>